<dbReference type="GO" id="GO:0005934">
    <property type="term" value="C:cellular bud tip"/>
    <property type="evidence" value="ECO:0007669"/>
    <property type="project" value="TreeGrafter"/>
</dbReference>
<dbReference type="PANTHER" id="PTHR21601">
    <property type="entry name" value="SPA2 PROTEIN"/>
    <property type="match status" value="1"/>
</dbReference>
<gene>
    <name evidence="4" type="primary">SPA2</name>
    <name evidence="4" type="ORF">AWJ20_4749</name>
</gene>
<dbReference type="GO" id="GO:1902716">
    <property type="term" value="C:cell cortex of growing cell tip"/>
    <property type="evidence" value="ECO:0007669"/>
    <property type="project" value="TreeGrafter"/>
</dbReference>
<dbReference type="Proteomes" id="UP000189580">
    <property type="component" value="Chromosome d"/>
</dbReference>
<name>A0A167E9C7_9ASCO</name>
<dbReference type="AlphaFoldDB" id="A0A167E9C7"/>
<dbReference type="GO" id="GO:0005935">
    <property type="term" value="C:cellular bud neck"/>
    <property type="evidence" value="ECO:0007669"/>
    <property type="project" value="TreeGrafter"/>
</dbReference>
<feature type="compositionally biased region" description="Polar residues" evidence="2">
    <location>
        <begin position="252"/>
        <end position="265"/>
    </location>
</feature>
<dbReference type="EMBL" id="CP014502">
    <property type="protein sequence ID" value="ANB13802.1"/>
    <property type="molecule type" value="Genomic_DNA"/>
</dbReference>
<proteinExistence type="predicted"/>
<feature type="domain" description="GIT Spa2 homology (SHD)" evidence="3">
    <location>
        <begin position="104"/>
        <end position="134"/>
    </location>
</feature>
<feature type="compositionally biased region" description="Polar residues" evidence="2">
    <location>
        <begin position="22"/>
        <end position="33"/>
    </location>
</feature>
<feature type="coiled-coil region" evidence="1">
    <location>
        <begin position="460"/>
        <end position="695"/>
    </location>
</feature>
<feature type="compositionally biased region" description="Polar residues" evidence="2">
    <location>
        <begin position="196"/>
        <end position="237"/>
    </location>
</feature>
<organism evidence="4 5">
    <name type="scientific">Sugiyamaella lignohabitans</name>
    <dbReference type="NCBI Taxonomy" id="796027"/>
    <lineage>
        <taxon>Eukaryota</taxon>
        <taxon>Fungi</taxon>
        <taxon>Dikarya</taxon>
        <taxon>Ascomycota</taxon>
        <taxon>Saccharomycotina</taxon>
        <taxon>Dipodascomycetes</taxon>
        <taxon>Dipodascales</taxon>
        <taxon>Trichomonascaceae</taxon>
        <taxon>Sugiyamaella</taxon>
    </lineage>
</organism>
<reference evidence="4 5" key="1">
    <citation type="submission" date="2016-02" db="EMBL/GenBank/DDBJ databases">
        <title>Complete genome sequence and transcriptome regulation of the pentose utilising yeast Sugiyamaella lignohabitans.</title>
        <authorList>
            <person name="Bellasio M."/>
            <person name="Peymann A."/>
            <person name="Valli M."/>
            <person name="Sipitzky M."/>
            <person name="Graf A."/>
            <person name="Sauer M."/>
            <person name="Marx H."/>
            <person name="Mattanovich D."/>
        </authorList>
    </citation>
    <scope>NUCLEOTIDE SEQUENCE [LARGE SCALE GENOMIC DNA]</scope>
    <source>
        <strain evidence="4 5">CBS 10342</strain>
    </source>
</reference>
<dbReference type="GO" id="GO:0007124">
    <property type="term" value="P:pseudohyphal growth"/>
    <property type="evidence" value="ECO:0007669"/>
    <property type="project" value="TreeGrafter"/>
</dbReference>
<dbReference type="InterPro" id="IPR039892">
    <property type="entry name" value="Spa2/Sph1"/>
</dbReference>
<dbReference type="GO" id="GO:0005078">
    <property type="term" value="F:MAP-kinase scaffold activity"/>
    <property type="evidence" value="ECO:0007669"/>
    <property type="project" value="TreeGrafter"/>
</dbReference>
<dbReference type="RefSeq" id="XP_018736279.1">
    <property type="nucleotide sequence ID" value="XM_018881840.1"/>
</dbReference>
<dbReference type="GO" id="GO:0005826">
    <property type="term" value="C:actomyosin contractile ring"/>
    <property type="evidence" value="ECO:0007669"/>
    <property type="project" value="TreeGrafter"/>
</dbReference>
<evidence type="ECO:0000313" key="5">
    <source>
        <dbReference type="Proteomes" id="UP000189580"/>
    </source>
</evidence>
<dbReference type="Gene3D" id="1.10.287.1490">
    <property type="match status" value="1"/>
</dbReference>
<dbReference type="GO" id="GO:0043332">
    <property type="term" value="C:mating projection tip"/>
    <property type="evidence" value="ECO:0007669"/>
    <property type="project" value="TreeGrafter"/>
</dbReference>
<evidence type="ECO:0000256" key="2">
    <source>
        <dbReference type="SAM" id="MobiDB-lite"/>
    </source>
</evidence>
<dbReference type="GO" id="GO:0007121">
    <property type="term" value="P:bipolar cellular bud site selection"/>
    <property type="evidence" value="ECO:0007669"/>
    <property type="project" value="TreeGrafter"/>
</dbReference>
<dbReference type="KEGG" id="slb:AWJ20_4749"/>
<feature type="compositionally biased region" description="Polar residues" evidence="2">
    <location>
        <begin position="1"/>
        <end position="10"/>
    </location>
</feature>
<evidence type="ECO:0000259" key="3">
    <source>
        <dbReference type="SMART" id="SM00555"/>
    </source>
</evidence>
<dbReference type="PANTHER" id="PTHR21601:SF0">
    <property type="entry name" value="PROTEIN SPA2-RELATED"/>
    <property type="match status" value="1"/>
</dbReference>
<dbReference type="GeneID" id="30036914"/>
<dbReference type="InterPro" id="IPR013724">
    <property type="entry name" value="GIT_SHD"/>
</dbReference>
<protein>
    <submittedName>
        <fullName evidence="4">Spa2p</fullName>
    </submittedName>
</protein>
<feature type="region of interest" description="Disordered" evidence="2">
    <location>
        <begin position="1"/>
        <end position="59"/>
    </location>
</feature>
<feature type="compositionally biased region" description="Polar residues" evidence="2">
    <location>
        <begin position="347"/>
        <end position="360"/>
    </location>
</feature>
<accession>A0A167E9C7</accession>
<dbReference type="Pfam" id="PF08518">
    <property type="entry name" value="GIT_SHD"/>
    <property type="match status" value="2"/>
</dbReference>
<feature type="region of interest" description="Disordered" evidence="2">
    <location>
        <begin position="184"/>
        <end position="278"/>
    </location>
</feature>
<dbReference type="OrthoDB" id="5588096at2759"/>
<feature type="compositionally biased region" description="Low complexity" evidence="2">
    <location>
        <begin position="38"/>
        <end position="59"/>
    </location>
</feature>
<feature type="region of interest" description="Disordered" evidence="2">
    <location>
        <begin position="319"/>
        <end position="360"/>
    </location>
</feature>
<evidence type="ECO:0000313" key="4">
    <source>
        <dbReference type="EMBL" id="ANB13802.1"/>
    </source>
</evidence>
<dbReference type="GO" id="GO:0036267">
    <property type="term" value="P:invasive filamentous growth"/>
    <property type="evidence" value="ECO:0007669"/>
    <property type="project" value="TreeGrafter"/>
</dbReference>
<keyword evidence="5" id="KW-1185">Reference proteome</keyword>
<evidence type="ECO:0000256" key="1">
    <source>
        <dbReference type="SAM" id="Coils"/>
    </source>
</evidence>
<feature type="compositionally biased region" description="Acidic residues" evidence="2">
    <location>
        <begin position="320"/>
        <end position="343"/>
    </location>
</feature>
<feature type="domain" description="GIT Spa2 homology (SHD)" evidence="3">
    <location>
        <begin position="154"/>
        <end position="184"/>
    </location>
</feature>
<keyword evidence="1" id="KW-0175">Coiled coil</keyword>
<dbReference type="SMART" id="SM00555">
    <property type="entry name" value="GIT"/>
    <property type="match status" value="2"/>
</dbReference>
<feature type="compositionally biased region" description="Acidic residues" evidence="2">
    <location>
        <begin position="425"/>
        <end position="434"/>
    </location>
</feature>
<feature type="region of interest" description="Disordered" evidence="2">
    <location>
        <begin position="405"/>
        <end position="443"/>
    </location>
</feature>
<dbReference type="GO" id="GO:0000131">
    <property type="term" value="C:incipient cellular bud site"/>
    <property type="evidence" value="ECO:0007669"/>
    <property type="project" value="TreeGrafter"/>
</dbReference>
<sequence>MSSVNYNQPIHSRGPSLDKYSGMTNSHSNSNLYGANGNGNPNTSPNPTDGSIHTTRSSTDDVSIDDTIASYHHTFCQFTGHYNGIWDGSRGDGNGGPSAPGSKARQKLEKLSKVHFSELSTDVYDELVRRVDPLPHETEFLAPRDNIHRKRNQARQKLAMLSPSRFNDLASDILYEIERRYPNLRANPPADRPSISDPNDPNSAKESPALGSTSQSPYLTTRRFSNASAVSNATSRYTSEDYHLRDSVMPPRNSSLNTLGISSPAATPPMPSESAFTHQHNASIVPPLQEEVSIPPSNRSAPLAQPIKSTTIIPTKSTLVEEDDDDDEEGFEDTIDADDEADESAGIANNSTFSSNGSVRNSKRLSMLTPLSDIEEEADAARLAAVAAAANGGVTGDRGVHDVAEDEITRGGSYGNEQDSAGGIEEGEESDDESVSAKLRDRDEQIQMLVAEGSRMDETINNLESRLQESETVKTTLEEENNRLHDMVGELEEQRQKAVDEKESIQKRLEALEQEVEESKAAIAAHEATINSHKETIDKLGDEKKQSEDELSRATGLLTQLREEHANDSDLQQANARHVETIAGHETTIDNLQRELDSTKETHSREIDDLKQQHESQIAELTTSHSTLKDQVDSHANEKEELTKRHQQELDELVNSHSMAIQQYKTEAEEHKANLVLLQESHSALEQEHNNIKDRHAESLSKQNEYAESSATLSNDYLLLQNKLTEHETVSSY</sequence>